<comment type="caution">
    <text evidence="5">The sequence shown here is derived from an EMBL/GenBank/DDBJ whole genome shotgun (WGS) entry which is preliminary data.</text>
</comment>
<dbReference type="Pfam" id="PF03358">
    <property type="entry name" value="FMN_red"/>
    <property type="match status" value="1"/>
</dbReference>
<sequence>MDKNFLLILFYSASGSVKNLAHAIADGAEESGLNTKIRTVPRVSSKAEQTEPVIPEENEIYCTKEDLINCAGMAIGSPTRFGSIASPLKYFLDSTGDIWSNNTLNGKPGLAFTSTGSMHGGQEITLFNIITFMLHHGMLVSGSPYSIQELHNTKSGGTPYGPTHVESFNNSSNLTPEEYIIAKSSGVRLAELINKLSVSDK</sequence>
<dbReference type="GO" id="GO:0003955">
    <property type="term" value="F:NAD(P)H dehydrogenase (quinone) activity"/>
    <property type="evidence" value="ECO:0007669"/>
    <property type="project" value="UniProtKB-EC"/>
</dbReference>
<dbReference type="PANTHER" id="PTHR30546">
    <property type="entry name" value="FLAVODOXIN-RELATED PROTEIN WRBA-RELATED"/>
    <property type="match status" value="1"/>
</dbReference>
<evidence type="ECO:0000256" key="3">
    <source>
        <dbReference type="ARBA" id="ARBA00022643"/>
    </source>
</evidence>
<dbReference type="Gene3D" id="3.40.50.360">
    <property type="match status" value="1"/>
</dbReference>
<evidence type="ECO:0000313" key="6">
    <source>
        <dbReference type="Proteomes" id="UP000585327"/>
    </source>
</evidence>
<dbReference type="InterPro" id="IPR029039">
    <property type="entry name" value="Flavoprotein-like_sf"/>
</dbReference>
<keyword evidence="3" id="KW-0288">FMN</keyword>
<dbReference type="FunFam" id="3.40.50.360:FF:000001">
    <property type="entry name" value="NAD(P)H dehydrogenase (Quinone) FQR1-like"/>
    <property type="match status" value="1"/>
</dbReference>
<evidence type="ECO:0000256" key="1">
    <source>
        <dbReference type="ARBA" id="ARBA00006961"/>
    </source>
</evidence>
<dbReference type="EC" id="1.6.5.2" evidence="5"/>
<keyword evidence="5" id="KW-0560">Oxidoreductase</keyword>
<evidence type="ECO:0000259" key="4">
    <source>
        <dbReference type="PROSITE" id="PS50902"/>
    </source>
</evidence>
<evidence type="ECO:0000313" key="5">
    <source>
        <dbReference type="EMBL" id="MBA4723809.1"/>
    </source>
</evidence>
<dbReference type="InterPro" id="IPR008254">
    <property type="entry name" value="Flavodoxin/NO_synth"/>
</dbReference>
<dbReference type="EMBL" id="JACETM010000006">
    <property type="protein sequence ID" value="MBA4723809.1"/>
    <property type="molecule type" value="Genomic_DNA"/>
</dbReference>
<dbReference type="PANTHER" id="PTHR30546:SF23">
    <property type="entry name" value="FLAVOPROTEIN-LIKE PROTEIN YCP4-RELATED"/>
    <property type="match status" value="1"/>
</dbReference>
<reference evidence="5 6" key="1">
    <citation type="submission" date="2020-06" db="EMBL/GenBank/DDBJ databases">
        <title>Dysbiosis in marine aquaculture revealed through microbiome analysis: reverse ecology for environmental sustainability.</title>
        <authorList>
            <person name="Haro-Moreno J.M."/>
            <person name="Coutinho F.H."/>
            <person name="Zaragoza-Solas A."/>
            <person name="Picazo A."/>
            <person name="Almagro-Moreno S."/>
            <person name="Lopez-Perez M."/>
        </authorList>
    </citation>
    <scope>NUCLEOTIDE SEQUENCE [LARGE SCALE GENOMIC DNA]</scope>
    <source>
        <strain evidence="5">MCMED-G42</strain>
    </source>
</reference>
<dbReference type="PROSITE" id="PS50902">
    <property type="entry name" value="FLAVODOXIN_LIKE"/>
    <property type="match status" value="1"/>
</dbReference>
<evidence type="ECO:0000256" key="2">
    <source>
        <dbReference type="ARBA" id="ARBA00022630"/>
    </source>
</evidence>
<dbReference type="AlphaFoldDB" id="A0A838YUS7"/>
<dbReference type="InterPro" id="IPR005025">
    <property type="entry name" value="FMN_Rdtase-like_dom"/>
</dbReference>
<keyword evidence="2" id="KW-0285">Flavoprotein</keyword>
<feature type="domain" description="Flavodoxin-like" evidence="4">
    <location>
        <begin position="6"/>
        <end position="190"/>
    </location>
</feature>
<dbReference type="NCBIfam" id="NF002999">
    <property type="entry name" value="PRK03767.1"/>
    <property type="match status" value="1"/>
</dbReference>
<dbReference type="Proteomes" id="UP000585327">
    <property type="component" value="Unassembled WGS sequence"/>
</dbReference>
<name>A0A838YUS7_9GAMM</name>
<protein>
    <submittedName>
        <fullName evidence="5">NAD(P)H:quinone oxidoreductase</fullName>
        <ecNumber evidence="5">1.6.5.2</ecNumber>
    </submittedName>
</protein>
<accession>A0A838YUS7</accession>
<dbReference type="GO" id="GO:0010181">
    <property type="term" value="F:FMN binding"/>
    <property type="evidence" value="ECO:0007669"/>
    <property type="project" value="InterPro"/>
</dbReference>
<dbReference type="SUPFAM" id="SSF52218">
    <property type="entry name" value="Flavoproteins"/>
    <property type="match status" value="1"/>
</dbReference>
<organism evidence="5 6">
    <name type="scientific">SAR86 cluster bacterium</name>
    <dbReference type="NCBI Taxonomy" id="2030880"/>
    <lineage>
        <taxon>Bacteria</taxon>
        <taxon>Pseudomonadati</taxon>
        <taxon>Pseudomonadota</taxon>
        <taxon>Gammaproteobacteria</taxon>
        <taxon>SAR86 cluster</taxon>
    </lineage>
</organism>
<comment type="similarity">
    <text evidence="1">Belongs to the WrbA family.</text>
</comment>
<proteinExistence type="inferred from homology"/>
<gene>
    <name evidence="5" type="primary">wrbA</name>
    <name evidence="5" type="ORF">H2021_01190</name>
</gene>
<dbReference type="GO" id="GO:0016020">
    <property type="term" value="C:membrane"/>
    <property type="evidence" value="ECO:0007669"/>
    <property type="project" value="TreeGrafter"/>
</dbReference>